<protein>
    <submittedName>
        <fullName evidence="1">Uncharacterized protein</fullName>
    </submittedName>
</protein>
<organism evidence="1">
    <name type="scientific">viral metagenome</name>
    <dbReference type="NCBI Taxonomy" id="1070528"/>
    <lineage>
        <taxon>unclassified sequences</taxon>
        <taxon>metagenomes</taxon>
        <taxon>organismal metagenomes</taxon>
    </lineage>
</organism>
<accession>A0A6C0EFK0</accession>
<sequence length="129" mass="15310">MYIYYMNKKSKKRFFNKRNKTLKKKSGSSCDNFCKNDYSPEIEKQLKKEANKNIDLATVRDYRIIDCKQKFCNEGCKGYIFLSKDAEKKFKKSINGNFLKKTKPRIIQKLKSKGAISYCDNDDYNPFHK</sequence>
<evidence type="ECO:0000313" key="1">
    <source>
        <dbReference type="EMBL" id="QHT27698.1"/>
    </source>
</evidence>
<dbReference type="EMBL" id="MN739827">
    <property type="protein sequence ID" value="QHT27698.1"/>
    <property type="molecule type" value="Genomic_DNA"/>
</dbReference>
<proteinExistence type="predicted"/>
<reference evidence="1" key="1">
    <citation type="journal article" date="2020" name="Nature">
        <title>Giant virus diversity and host interactions through global metagenomics.</title>
        <authorList>
            <person name="Schulz F."/>
            <person name="Roux S."/>
            <person name="Paez-Espino D."/>
            <person name="Jungbluth S."/>
            <person name="Walsh D.A."/>
            <person name="Denef V.J."/>
            <person name="McMahon K.D."/>
            <person name="Konstantinidis K.T."/>
            <person name="Eloe-Fadrosh E.A."/>
            <person name="Kyrpides N.C."/>
            <person name="Woyke T."/>
        </authorList>
    </citation>
    <scope>NUCLEOTIDE SEQUENCE</scope>
    <source>
        <strain evidence="1">GVMAG-M-3300023179-33</strain>
    </source>
</reference>
<dbReference type="AlphaFoldDB" id="A0A6C0EFK0"/>
<name>A0A6C0EFK0_9ZZZZ</name>